<dbReference type="RefSeq" id="WP_119424429.1">
    <property type="nucleotide sequence ID" value="NZ_QQXK01000011.1"/>
</dbReference>
<evidence type="ECO:0000313" key="1">
    <source>
        <dbReference type="EMBL" id="RII42487.1"/>
    </source>
</evidence>
<dbReference type="AlphaFoldDB" id="A0A399JD39"/>
<protein>
    <submittedName>
        <fullName evidence="1">Uncharacterized protein</fullName>
    </submittedName>
</protein>
<keyword evidence="2" id="KW-1185">Reference proteome</keyword>
<reference evidence="1 2" key="1">
    <citation type="submission" date="2018-07" db="EMBL/GenBank/DDBJ databases">
        <title>Arthrobacter sp. nov., isolated from raw cow's milk with high bacterial count.</title>
        <authorList>
            <person name="Hahne J."/>
            <person name="Isele D."/>
            <person name="Lipski A."/>
        </authorList>
    </citation>
    <scope>NUCLEOTIDE SEQUENCE [LARGE SCALE GENOMIC DNA]</scope>
    <source>
        <strain evidence="1 2">JZ R-35</strain>
    </source>
</reference>
<dbReference type="Gene3D" id="1.10.3210.10">
    <property type="entry name" value="Hypothetical protein af1432"/>
    <property type="match status" value="1"/>
</dbReference>
<gene>
    <name evidence="1" type="ORF">DWB68_06975</name>
</gene>
<comment type="caution">
    <text evidence="1">The sequence shown here is derived from an EMBL/GenBank/DDBJ whole genome shotgun (WGS) entry which is preliminary data.</text>
</comment>
<organism evidence="1 2">
    <name type="scientific">Galactobacter valiniphilus</name>
    <dbReference type="NCBI Taxonomy" id="2676122"/>
    <lineage>
        <taxon>Bacteria</taxon>
        <taxon>Bacillati</taxon>
        <taxon>Actinomycetota</taxon>
        <taxon>Actinomycetes</taxon>
        <taxon>Micrococcales</taxon>
        <taxon>Micrococcaceae</taxon>
        <taxon>Galactobacter</taxon>
    </lineage>
</organism>
<dbReference type="Proteomes" id="UP000265419">
    <property type="component" value="Unassembled WGS sequence"/>
</dbReference>
<dbReference type="SUPFAM" id="SSF109604">
    <property type="entry name" value="HD-domain/PDEase-like"/>
    <property type="match status" value="1"/>
</dbReference>
<dbReference type="EMBL" id="QQXK01000011">
    <property type="protein sequence ID" value="RII42487.1"/>
    <property type="molecule type" value="Genomic_DNA"/>
</dbReference>
<sequence length="122" mass="12680">MDGRDLTIGARVLARGLHAGSTDARGRGLGEALAELAARVGESRGERHPAVAVAWLHLSLEQVTEAELAASFGEEIASAVSALTPRAGESAGTLAARALSHPLARLVWDALGEEAWHLRPAC</sequence>
<accession>A0A399JD39</accession>
<name>A0A399JD39_9MICC</name>
<proteinExistence type="predicted"/>
<evidence type="ECO:0000313" key="2">
    <source>
        <dbReference type="Proteomes" id="UP000265419"/>
    </source>
</evidence>